<dbReference type="GO" id="GO:0016020">
    <property type="term" value="C:membrane"/>
    <property type="evidence" value="ECO:0007669"/>
    <property type="project" value="InterPro"/>
</dbReference>
<feature type="transmembrane region" description="Helical" evidence="2">
    <location>
        <begin position="30"/>
        <end position="50"/>
    </location>
</feature>
<comment type="similarity">
    <text evidence="1">Belongs to the multi antimicrobial extrusion (MATE) (TC 2.A.66.1) family.</text>
</comment>
<keyword evidence="2" id="KW-0812">Transmembrane</keyword>
<feature type="transmembrane region" description="Helical" evidence="2">
    <location>
        <begin position="62"/>
        <end position="81"/>
    </location>
</feature>
<evidence type="ECO:0000313" key="4">
    <source>
        <dbReference type="Proteomes" id="UP000594261"/>
    </source>
</evidence>
<dbReference type="GO" id="GO:0042910">
    <property type="term" value="F:xenobiotic transmembrane transporter activity"/>
    <property type="evidence" value="ECO:0007669"/>
    <property type="project" value="InterPro"/>
</dbReference>
<keyword evidence="4" id="KW-1185">Reference proteome</keyword>
<sequence>MELEGGERRSSSGKDDGFRAKYVEDAKKQAGLAGPLIAVSILQYSLQIISVMFNGHLGELPLAGASMGTSFASVTGFTVLLEKRGFNSQYFHLKQGYWLLFPSF</sequence>
<dbReference type="GO" id="GO:0015297">
    <property type="term" value="F:antiporter activity"/>
    <property type="evidence" value="ECO:0007669"/>
    <property type="project" value="InterPro"/>
</dbReference>
<name>A0A7N2KKI0_QUELO</name>
<dbReference type="EnsemblPlants" id="QL01p002861:mrna">
    <property type="protein sequence ID" value="QL01p002861:mrna"/>
    <property type="gene ID" value="QL01p002861"/>
</dbReference>
<evidence type="ECO:0000313" key="3">
    <source>
        <dbReference type="EnsemblPlants" id="QL01p002861:mrna"/>
    </source>
</evidence>
<keyword evidence="2" id="KW-1133">Transmembrane helix</keyword>
<dbReference type="Gramene" id="QL01p002861:mrna">
    <property type="protein sequence ID" value="QL01p002861:mrna"/>
    <property type="gene ID" value="QL01p002861"/>
</dbReference>
<protein>
    <submittedName>
        <fullName evidence="3">Uncharacterized protein</fullName>
    </submittedName>
</protein>
<dbReference type="InParanoid" id="A0A7N2KKI0"/>
<proteinExistence type="inferred from homology"/>
<dbReference type="PANTHER" id="PTHR11206">
    <property type="entry name" value="MULTIDRUG RESISTANCE PROTEIN"/>
    <property type="match status" value="1"/>
</dbReference>
<organism evidence="3 4">
    <name type="scientific">Quercus lobata</name>
    <name type="common">Valley oak</name>
    <dbReference type="NCBI Taxonomy" id="97700"/>
    <lineage>
        <taxon>Eukaryota</taxon>
        <taxon>Viridiplantae</taxon>
        <taxon>Streptophyta</taxon>
        <taxon>Embryophyta</taxon>
        <taxon>Tracheophyta</taxon>
        <taxon>Spermatophyta</taxon>
        <taxon>Magnoliopsida</taxon>
        <taxon>eudicotyledons</taxon>
        <taxon>Gunneridae</taxon>
        <taxon>Pentapetalae</taxon>
        <taxon>rosids</taxon>
        <taxon>fabids</taxon>
        <taxon>Fagales</taxon>
        <taxon>Fagaceae</taxon>
        <taxon>Quercus</taxon>
    </lineage>
</organism>
<evidence type="ECO:0000256" key="1">
    <source>
        <dbReference type="ARBA" id="ARBA00010199"/>
    </source>
</evidence>
<dbReference type="Pfam" id="PF01554">
    <property type="entry name" value="MatE"/>
    <property type="match status" value="1"/>
</dbReference>
<evidence type="ECO:0000256" key="2">
    <source>
        <dbReference type="SAM" id="Phobius"/>
    </source>
</evidence>
<reference evidence="3" key="2">
    <citation type="submission" date="2021-01" db="UniProtKB">
        <authorList>
            <consortium name="EnsemblPlants"/>
        </authorList>
    </citation>
    <scope>IDENTIFICATION</scope>
</reference>
<dbReference type="AlphaFoldDB" id="A0A7N2KKI0"/>
<reference evidence="3 4" key="1">
    <citation type="journal article" date="2016" name="G3 (Bethesda)">
        <title>First Draft Assembly and Annotation of the Genome of a California Endemic Oak Quercus lobata Nee (Fagaceae).</title>
        <authorList>
            <person name="Sork V.L."/>
            <person name="Fitz-Gibbon S.T."/>
            <person name="Puiu D."/>
            <person name="Crepeau M."/>
            <person name="Gugger P.F."/>
            <person name="Sherman R."/>
            <person name="Stevens K."/>
            <person name="Langley C.H."/>
            <person name="Pellegrini M."/>
            <person name="Salzberg S.L."/>
        </authorList>
    </citation>
    <scope>NUCLEOTIDE SEQUENCE [LARGE SCALE GENOMIC DNA]</scope>
    <source>
        <strain evidence="3 4">cv. SW786</strain>
    </source>
</reference>
<dbReference type="EMBL" id="LRBV02000001">
    <property type="status" value="NOT_ANNOTATED_CDS"/>
    <property type="molecule type" value="Genomic_DNA"/>
</dbReference>
<accession>A0A7N2KKI0</accession>
<dbReference type="InterPro" id="IPR002528">
    <property type="entry name" value="MATE_fam"/>
</dbReference>
<keyword evidence="2" id="KW-0472">Membrane</keyword>
<dbReference type="Proteomes" id="UP000594261">
    <property type="component" value="Chromosome 1"/>
</dbReference>